<keyword evidence="1" id="KW-0812">Transmembrane</keyword>
<dbReference type="EMBL" id="CAJNNV010025019">
    <property type="protein sequence ID" value="CAE8611367.1"/>
    <property type="molecule type" value="Genomic_DNA"/>
</dbReference>
<feature type="transmembrane region" description="Helical" evidence="1">
    <location>
        <begin position="54"/>
        <end position="73"/>
    </location>
</feature>
<sequence>MAHMAILDKCIAAMSGTTEQQVSVGCAAMTLFAGVAHLAQGLLAPSTCKATLNLAPWFMACAGLWMIGSGALFLHDELLGFPFMAASMGGAAATAALSPAKPGALFSSATLAAIAYVAYTTKSLPLTETWYIGLSAGMWVFGIFGRVLLGGSTDDEKKAV</sequence>
<comment type="caution">
    <text evidence="3">The sequence shown here is derived from an EMBL/GenBank/DDBJ whole genome shotgun (WGS) entry which is preliminary data.</text>
</comment>
<evidence type="ECO:0000313" key="3">
    <source>
        <dbReference type="EMBL" id="CAE8611367.1"/>
    </source>
</evidence>
<reference evidence="3" key="1">
    <citation type="submission" date="2021-02" db="EMBL/GenBank/DDBJ databases">
        <authorList>
            <person name="Dougan E. K."/>
            <person name="Rhodes N."/>
            <person name="Thang M."/>
            <person name="Chan C."/>
        </authorList>
    </citation>
    <scope>NUCLEOTIDE SEQUENCE</scope>
</reference>
<dbReference type="EMBL" id="CAJNNV010001748">
    <property type="protein sequence ID" value="CAE8585722.1"/>
    <property type="molecule type" value="Genomic_DNA"/>
</dbReference>
<dbReference type="OrthoDB" id="439170at2759"/>
<dbReference type="Proteomes" id="UP000626109">
    <property type="component" value="Unassembled WGS sequence"/>
</dbReference>
<evidence type="ECO:0000313" key="5">
    <source>
        <dbReference type="Proteomes" id="UP000654075"/>
    </source>
</evidence>
<dbReference type="EMBL" id="CAJNNW010001963">
    <property type="protein sequence ID" value="CAE8642267.1"/>
    <property type="molecule type" value="Genomic_DNA"/>
</dbReference>
<keyword evidence="1" id="KW-0472">Membrane</keyword>
<name>A0A813FHI9_POLGL</name>
<organism evidence="3 5">
    <name type="scientific">Polarella glacialis</name>
    <name type="common">Dinoflagellate</name>
    <dbReference type="NCBI Taxonomy" id="89957"/>
    <lineage>
        <taxon>Eukaryota</taxon>
        <taxon>Sar</taxon>
        <taxon>Alveolata</taxon>
        <taxon>Dinophyceae</taxon>
        <taxon>Suessiales</taxon>
        <taxon>Suessiaceae</taxon>
        <taxon>Polarella</taxon>
    </lineage>
</organism>
<dbReference type="Proteomes" id="UP000654075">
    <property type="component" value="Unassembled WGS sequence"/>
</dbReference>
<keyword evidence="1" id="KW-1133">Transmembrane helix</keyword>
<feature type="transmembrane region" description="Helical" evidence="1">
    <location>
        <begin position="22"/>
        <end position="42"/>
    </location>
</feature>
<evidence type="ECO:0000256" key="1">
    <source>
        <dbReference type="SAM" id="Phobius"/>
    </source>
</evidence>
<feature type="transmembrane region" description="Helical" evidence="1">
    <location>
        <begin position="79"/>
        <end position="97"/>
    </location>
</feature>
<feature type="transmembrane region" description="Helical" evidence="1">
    <location>
        <begin position="130"/>
        <end position="149"/>
    </location>
</feature>
<protein>
    <submittedName>
        <fullName evidence="3">Uncharacterized protein</fullName>
    </submittedName>
</protein>
<evidence type="ECO:0000313" key="4">
    <source>
        <dbReference type="EMBL" id="CAE8642267.1"/>
    </source>
</evidence>
<dbReference type="AlphaFoldDB" id="A0A813FHI9"/>
<gene>
    <name evidence="3" type="ORF">PGLA1383_LOCUS29172</name>
    <name evidence="2" type="ORF">PGLA1383_LOCUS4626</name>
    <name evidence="4" type="ORF">PGLA2088_LOCUS2424</name>
</gene>
<evidence type="ECO:0000313" key="2">
    <source>
        <dbReference type="EMBL" id="CAE8585722.1"/>
    </source>
</evidence>
<keyword evidence="5" id="KW-1185">Reference proteome</keyword>
<proteinExistence type="predicted"/>
<accession>A0A813FHI9</accession>